<feature type="compositionally biased region" description="Basic and acidic residues" evidence="1">
    <location>
        <begin position="67"/>
        <end position="76"/>
    </location>
</feature>
<comment type="caution">
    <text evidence="2">The sequence shown here is derived from an EMBL/GenBank/DDBJ whole genome shotgun (WGS) entry which is preliminary data.</text>
</comment>
<dbReference type="Proteomes" id="UP001530377">
    <property type="component" value="Unassembled WGS sequence"/>
</dbReference>
<feature type="compositionally biased region" description="Basic residues" evidence="1">
    <location>
        <begin position="283"/>
        <end position="298"/>
    </location>
</feature>
<sequence>MTADIGRIAPLTNIQKIFLQRLLVAHVMTDDDIRGLYASIKDKFGGIIPPPPRRGGGGHDDNDDDGNNNHDGDVDHGYLGNDLDHALGIINASLVPGFELEIRTVSLPPPYVEGDGRDDDDDDDDDDISRNRHGSRRRRRLIRYHAIVNRIDDRVARDHAYPTYGGGPHEMAYFRLVLERIIERGNASGDDDEDGGGGGGGVGCTGALNKMELINLRTELDGKHGDKLTIEKTEMALSCMIEEGWLVRCSPPGGGEGGGGGGGTRGGYVDDDDDDGGNVDGSRKRRNGHRGGGRRRSSSLKGTYYGIGPRSFMELHDFLLKAGLPVDRMPQMILHGI</sequence>
<name>A0ABD3SDG8_9STRA</name>
<feature type="compositionally biased region" description="Gly residues" evidence="1">
    <location>
        <begin position="252"/>
        <end position="266"/>
    </location>
</feature>
<accession>A0ABD3SDG8</accession>
<feature type="compositionally biased region" description="Acidic residues" evidence="1">
    <location>
        <begin position="116"/>
        <end position="127"/>
    </location>
</feature>
<reference evidence="2 3" key="1">
    <citation type="submission" date="2024-10" db="EMBL/GenBank/DDBJ databases">
        <title>Updated reference genomes for cyclostephanoid diatoms.</title>
        <authorList>
            <person name="Roberts W.R."/>
            <person name="Alverson A.J."/>
        </authorList>
    </citation>
    <scope>NUCLEOTIDE SEQUENCE [LARGE SCALE GENOMIC DNA]</scope>
    <source>
        <strain evidence="2 3">AJA228-03</strain>
    </source>
</reference>
<dbReference type="EMBL" id="JALLPB020000062">
    <property type="protein sequence ID" value="KAL3822563.1"/>
    <property type="molecule type" value="Genomic_DNA"/>
</dbReference>
<keyword evidence="3" id="KW-1185">Reference proteome</keyword>
<organism evidence="2 3">
    <name type="scientific">Cyclostephanos tholiformis</name>
    <dbReference type="NCBI Taxonomy" id="382380"/>
    <lineage>
        <taxon>Eukaryota</taxon>
        <taxon>Sar</taxon>
        <taxon>Stramenopiles</taxon>
        <taxon>Ochrophyta</taxon>
        <taxon>Bacillariophyta</taxon>
        <taxon>Coscinodiscophyceae</taxon>
        <taxon>Thalassiosirophycidae</taxon>
        <taxon>Stephanodiscales</taxon>
        <taxon>Stephanodiscaceae</taxon>
        <taxon>Cyclostephanos</taxon>
    </lineage>
</organism>
<proteinExistence type="predicted"/>
<protein>
    <submittedName>
        <fullName evidence="2">Uncharacterized protein</fullName>
    </submittedName>
</protein>
<feature type="region of interest" description="Disordered" evidence="1">
    <location>
        <begin position="107"/>
        <end position="132"/>
    </location>
</feature>
<feature type="region of interest" description="Disordered" evidence="1">
    <location>
        <begin position="250"/>
        <end position="302"/>
    </location>
</feature>
<dbReference type="AlphaFoldDB" id="A0ABD3SDG8"/>
<gene>
    <name evidence="2" type="ORF">ACHAXA_007674</name>
</gene>
<feature type="region of interest" description="Disordered" evidence="1">
    <location>
        <begin position="45"/>
        <end position="76"/>
    </location>
</feature>
<evidence type="ECO:0000313" key="3">
    <source>
        <dbReference type="Proteomes" id="UP001530377"/>
    </source>
</evidence>
<evidence type="ECO:0000256" key="1">
    <source>
        <dbReference type="SAM" id="MobiDB-lite"/>
    </source>
</evidence>
<evidence type="ECO:0000313" key="2">
    <source>
        <dbReference type="EMBL" id="KAL3822563.1"/>
    </source>
</evidence>